<evidence type="ECO:0000313" key="3">
    <source>
        <dbReference type="Proteomes" id="UP000502331"/>
    </source>
</evidence>
<dbReference type="RefSeq" id="WP_022873977.1">
    <property type="nucleotide sequence ID" value="NZ_CP032549.1"/>
</dbReference>
<evidence type="ECO:0000259" key="1">
    <source>
        <dbReference type="SMART" id="SM00418"/>
    </source>
</evidence>
<name>A0A6H0SHY2_9MICC</name>
<proteinExistence type="predicted"/>
<dbReference type="Gene3D" id="1.10.10.10">
    <property type="entry name" value="Winged helix-like DNA-binding domain superfamily/Winged helix DNA-binding domain"/>
    <property type="match status" value="1"/>
</dbReference>
<sequence length="176" mass="19806">MPSDKLVQSRARALSSPLRLRILRLCLHESRTNKEIADILDLNPATSLHHVRTLVNNGYLAPEEARRGNRGAKEVPYRSTKQSWGTRIPDAAPMLVDTFLQEIEGLDPQEIQIIRVGLKLSDESRQEMMSRLREVIEDYAMRDPEEDGVATSLFLAHHLDITGNSSAEDPNAPNDN</sequence>
<gene>
    <name evidence="2" type="ORF">D3791_02225</name>
</gene>
<dbReference type="SUPFAM" id="SSF46785">
    <property type="entry name" value="Winged helix' DNA-binding domain"/>
    <property type="match status" value="1"/>
</dbReference>
<dbReference type="GO" id="GO:0003700">
    <property type="term" value="F:DNA-binding transcription factor activity"/>
    <property type="evidence" value="ECO:0007669"/>
    <property type="project" value="InterPro"/>
</dbReference>
<feature type="domain" description="HTH arsR-type" evidence="1">
    <location>
        <begin position="9"/>
        <end position="97"/>
    </location>
</feature>
<evidence type="ECO:0000313" key="2">
    <source>
        <dbReference type="EMBL" id="QIV86039.1"/>
    </source>
</evidence>
<dbReference type="SMART" id="SM00418">
    <property type="entry name" value="HTH_ARSR"/>
    <property type="match status" value="1"/>
</dbReference>
<reference evidence="2 3" key="1">
    <citation type="submission" date="2018-09" db="EMBL/GenBank/DDBJ databases">
        <title>Glutamicibacter mishrai S5-52T (LMG 29155T = KCTC 39846T).</title>
        <authorList>
            <person name="Das S.K."/>
        </authorList>
    </citation>
    <scope>NUCLEOTIDE SEQUENCE [LARGE SCALE GENOMIC DNA]</scope>
    <source>
        <strain evidence="2 3">S5-52</strain>
    </source>
</reference>
<accession>A0A6H0SHY2</accession>
<dbReference type="Proteomes" id="UP000502331">
    <property type="component" value="Chromosome"/>
</dbReference>
<dbReference type="InterPro" id="IPR001845">
    <property type="entry name" value="HTH_ArsR_DNA-bd_dom"/>
</dbReference>
<protein>
    <submittedName>
        <fullName evidence="2">ArsR family transcriptional regulator</fullName>
    </submittedName>
</protein>
<dbReference type="InterPro" id="IPR036388">
    <property type="entry name" value="WH-like_DNA-bd_sf"/>
</dbReference>
<dbReference type="InterPro" id="IPR036390">
    <property type="entry name" value="WH_DNA-bd_sf"/>
</dbReference>
<dbReference type="Pfam" id="PF12840">
    <property type="entry name" value="HTH_20"/>
    <property type="match status" value="1"/>
</dbReference>
<keyword evidence="3" id="KW-1185">Reference proteome</keyword>
<dbReference type="EMBL" id="CP032549">
    <property type="protein sequence ID" value="QIV86039.1"/>
    <property type="molecule type" value="Genomic_DNA"/>
</dbReference>
<organism evidence="2 3">
    <name type="scientific">Glutamicibacter mishrai</name>
    <dbReference type="NCBI Taxonomy" id="1775880"/>
    <lineage>
        <taxon>Bacteria</taxon>
        <taxon>Bacillati</taxon>
        <taxon>Actinomycetota</taxon>
        <taxon>Actinomycetes</taxon>
        <taxon>Micrococcales</taxon>
        <taxon>Micrococcaceae</taxon>
        <taxon>Glutamicibacter</taxon>
    </lineage>
</organism>
<dbReference type="AlphaFoldDB" id="A0A6H0SHY2"/>